<evidence type="ECO:0000313" key="8">
    <source>
        <dbReference type="Ensembl" id="ENSCAFP00030001303.1"/>
    </source>
</evidence>
<dbReference type="FunFam" id="3.10.50.40:FF:000006">
    <property type="entry name" value="Peptidyl-prolyl cis-trans isomerase"/>
    <property type="match status" value="1"/>
</dbReference>
<keyword evidence="5 6" id="KW-0413">Isomerase</keyword>
<dbReference type="InterPro" id="IPR041200">
    <property type="entry name" value="FKBP3_BTHB"/>
</dbReference>
<dbReference type="Proteomes" id="UP000694429">
    <property type="component" value="Chromosome 8"/>
</dbReference>
<sequence>MVAAVPQRAWTVEQLHSEQLPKKDIIEFLEDHGSDSFLVEHKLLGNIKNVAKTANKDHLVTAYNHLFEHKRFKGTESIIKGDKTNFPKKGDVVHCWYTGTLQDGTVFDTNIQTSSKKKNAKPLSFKAGIDKVIRGWDEALLTMSKGEKARLEIEPEWAYGKKGQPDAKIPPNGKLIFEVELVDID</sequence>
<dbReference type="Pfam" id="PF18410">
    <property type="entry name" value="BTHB"/>
    <property type="match status" value="1"/>
</dbReference>
<keyword evidence="3" id="KW-0597">Phosphoprotein</keyword>
<dbReference type="CDD" id="cd21063">
    <property type="entry name" value="BTHB_FKBP25"/>
    <property type="match status" value="1"/>
</dbReference>
<evidence type="ECO:0000256" key="3">
    <source>
        <dbReference type="ARBA" id="ARBA00022553"/>
    </source>
</evidence>
<evidence type="ECO:0000256" key="4">
    <source>
        <dbReference type="ARBA" id="ARBA00023110"/>
    </source>
</evidence>
<dbReference type="Gene3D" id="3.10.50.40">
    <property type="match status" value="1"/>
</dbReference>
<dbReference type="EC" id="5.2.1.8" evidence="2 6"/>
<proteinExistence type="predicted"/>
<dbReference type="Ensembl" id="ENSCAFT00030001473.1">
    <property type="protein sequence ID" value="ENSCAFP00030001303.1"/>
    <property type="gene ID" value="ENSCAFG00030000858.1"/>
</dbReference>
<evidence type="ECO:0000256" key="2">
    <source>
        <dbReference type="ARBA" id="ARBA00013194"/>
    </source>
</evidence>
<dbReference type="PANTHER" id="PTHR46493:SF1">
    <property type="entry name" value="PEPTIDYL-PROLYL CIS-TRANS ISOMERASE FKBP3"/>
    <property type="match status" value="1"/>
</dbReference>
<dbReference type="Pfam" id="PF00254">
    <property type="entry name" value="FKBP_C"/>
    <property type="match status" value="1"/>
</dbReference>
<reference evidence="8" key="1">
    <citation type="submission" date="2019-03" db="EMBL/GenBank/DDBJ databases">
        <authorList>
            <person name="Warren W.C."/>
            <person name="Johnson G.S."/>
        </authorList>
    </citation>
    <scope>NUCLEOTIDE SEQUENCE [LARGE SCALE GENOMIC DNA]</scope>
    <source>
        <strain evidence="8">Basenji</strain>
    </source>
</reference>
<reference evidence="8" key="2">
    <citation type="submission" date="2025-08" db="UniProtKB">
        <authorList>
            <consortium name="Ensembl"/>
        </authorList>
    </citation>
    <scope>IDENTIFICATION</scope>
</reference>
<keyword evidence="4 6" id="KW-0697">Rotamase</keyword>
<dbReference type="InterPro" id="IPR046357">
    <property type="entry name" value="PPIase_dom_sf"/>
</dbReference>
<evidence type="ECO:0000259" key="7">
    <source>
        <dbReference type="PROSITE" id="PS50059"/>
    </source>
</evidence>
<evidence type="ECO:0000313" key="9">
    <source>
        <dbReference type="Proteomes" id="UP000694429"/>
    </source>
</evidence>
<dbReference type="GO" id="GO:0003755">
    <property type="term" value="F:peptidyl-prolyl cis-trans isomerase activity"/>
    <property type="evidence" value="ECO:0007669"/>
    <property type="project" value="UniProtKB-KW"/>
</dbReference>
<dbReference type="InterPro" id="IPR043368">
    <property type="entry name" value="FKBP3"/>
</dbReference>
<dbReference type="AlphaFoldDB" id="A0A8C0LY97"/>
<evidence type="ECO:0000256" key="6">
    <source>
        <dbReference type="PROSITE-ProRule" id="PRU00277"/>
    </source>
</evidence>
<dbReference type="InterPro" id="IPR001179">
    <property type="entry name" value="PPIase_FKBP_dom"/>
</dbReference>
<protein>
    <recommendedName>
        <fullName evidence="2 6">peptidylprolyl isomerase</fullName>
        <ecNumber evidence="2 6">5.2.1.8</ecNumber>
    </recommendedName>
</protein>
<organism evidence="8 9">
    <name type="scientific">Canis lupus familiaris</name>
    <name type="common">Dog</name>
    <name type="synonym">Canis familiaris</name>
    <dbReference type="NCBI Taxonomy" id="9615"/>
    <lineage>
        <taxon>Eukaryota</taxon>
        <taxon>Metazoa</taxon>
        <taxon>Chordata</taxon>
        <taxon>Craniata</taxon>
        <taxon>Vertebrata</taxon>
        <taxon>Euteleostomi</taxon>
        <taxon>Mammalia</taxon>
        <taxon>Eutheria</taxon>
        <taxon>Laurasiatheria</taxon>
        <taxon>Carnivora</taxon>
        <taxon>Caniformia</taxon>
        <taxon>Canidae</taxon>
        <taxon>Canis</taxon>
    </lineage>
</organism>
<name>A0A8C0LY97_CANLF</name>
<dbReference type="PANTHER" id="PTHR46493">
    <property type="entry name" value="PEPTIDYL-PROLYL CIS-TRANS ISOMERASE FKBP3"/>
    <property type="match status" value="1"/>
</dbReference>
<comment type="catalytic activity">
    <reaction evidence="1 6">
        <text>[protein]-peptidylproline (omega=180) = [protein]-peptidylproline (omega=0)</text>
        <dbReference type="Rhea" id="RHEA:16237"/>
        <dbReference type="Rhea" id="RHEA-COMP:10747"/>
        <dbReference type="Rhea" id="RHEA-COMP:10748"/>
        <dbReference type="ChEBI" id="CHEBI:83833"/>
        <dbReference type="ChEBI" id="CHEBI:83834"/>
        <dbReference type="EC" id="5.2.1.8"/>
    </reaction>
</comment>
<feature type="domain" description="PPIase FKBP-type" evidence="7">
    <location>
        <begin position="90"/>
        <end position="185"/>
    </location>
</feature>
<evidence type="ECO:0000256" key="5">
    <source>
        <dbReference type="ARBA" id="ARBA00023235"/>
    </source>
</evidence>
<dbReference type="Gene3D" id="1.10.720.80">
    <property type="match status" value="1"/>
</dbReference>
<accession>A0A8C0LY97</accession>
<dbReference type="SUPFAM" id="SSF54534">
    <property type="entry name" value="FKBP-like"/>
    <property type="match status" value="1"/>
</dbReference>
<dbReference type="PROSITE" id="PS50059">
    <property type="entry name" value="FKBP_PPIASE"/>
    <property type="match status" value="1"/>
</dbReference>
<evidence type="ECO:0000256" key="1">
    <source>
        <dbReference type="ARBA" id="ARBA00000971"/>
    </source>
</evidence>